<dbReference type="CDD" id="cd16278">
    <property type="entry name" value="metallo-hydrolase-like_MBL-fold"/>
    <property type="match status" value="1"/>
</dbReference>
<dbReference type="PANTHER" id="PTHR23131">
    <property type="entry name" value="ENDORIBONUCLEASE LACTB2"/>
    <property type="match status" value="1"/>
</dbReference>
<dbReference type="SMART" id="SM00849">
    <property type="entry name" value="Lactamase_B"/>
    <property type="match status" value="1"/>
</dbReference>
<comment type="caution">
    <text evidence="2">The sequence shown here is derived from an EMBL/GenBank/DDBJ whole genome shotgun (WGS) entry which is preliminary data.</text>
</comment>
<sequence length="298" mass="32746">MAIPFVTEFDFEYGRCDRLSPLIRRVICNNPGPFTYTGTGTYIIGNGNVAVIDPGPLDDAHLDAIIAALEPDERVSHIVITHTHLDHSPLAMPLKARTGATIYAHAPGEVEAFDGPRLEEGADEDFAPDHIVAHGDLIKGDDWTLECVFTPGHMSGHMCYALCEEKALFSGDHVMGWSTTVIAPPDGNMTDYMASLDVLLARDDKVYWPTHGTCIEDPQDFVRAYIEHRRAREAQVMARLEAGDSDIRKMVEVMYADVDKRLHPAAALSVLAHMQDLTTRGLVSCDGQPGLDSQYSLS</sequence>
<dbReference type="AlphaFoldDB" id="A0A937HGR2"/>
<dbReference type="InterPro" id="IPR036388">
    <property type="entry name" value="WH-like_DNA-bd_sf"/>
</dbReference>
<evidence type="ECO:0000313" key="2">
    <source>
        <dbReference type="EMBL" id="MBL6761357.1"/>
    </source>
</evidence>
<dbReference type="InterPro" id="IPR036866">
    <property type="entry name" value="RibonucZ/Hydroxyglut_hydro"/>
</dbReference>
<dbReference type="EMBL" id="JADHOK010000009">
    <property type="protein sequence ID" value="MBL6761357.1"/>
    <property type="molecule type" value="Genomic_DNA"/>
</dbReference>
<evidence type="ECO:0000259" key="1">
    <source>
        <dbReference type="SMART" id="SM00849"/>
    </source>
</evidence>
<name>A0A937HGR2_9PROT</name>
<dbReference type="Pfam" id="PF00753">
    <property type="entry name" value="Lactamase_B"/>
    <property type="match status" value="1"/>
</dbReference>
<dbReference type="Pfam" id="PF17778">
    <property type="entry name" value="WHD_BLACT"/>
    <property type="match status" value="1"/>
</dbReference>
<dbReference type="SUPFAM" id="SSF56281">
    <property type="entry name" value="Metallo-hydrolase/oxidoreductase"/>
    <property type="match status" value="1"/>
</dbReference>
<feature type="domain" description="Metallo-beta-lactamase" evidence="1">
    <location>
        <begin position="37"/>
        <end position="211"/>
    </location>
</feature>
<dbReference type="PANTHER" id="PTHR23131:SF0">
    <property type="entry name" value="ENDORIBONUCLEASE LACTB2"/>
    <property type="match status" value="1"/>
</dbReference>
<proteinExistence type="predicted"/>
<evidence type="ECO:0000313" key="3">
    <source>
        <dbReference type="Proteomes" id="UP000785783"/>
    </source>
</evidence>
<dbReference type="Gene3D" id="1.10.10.10">
    <property type="entry name" value="Winged helix-like DNA-binding domain superfamily/Winged helix DNA-binding domain"/>
    <property type="match status" value="1"/>
</dbReference>
<gene>
    <name evidence="2" type="ORF">ISQ19_01510</name>
</gene>
<dbReference type="Proteomes" id="UP000785783">
    <property type="component" value="Unassembled WGS sequence"/>
</dbReference>
<dbReference type="InterPro" id="IPR001279">
    <property type="entry name" value="Metallo-B-lactamas"/>
</dbReference>
<protein>
    <submittedName>
        <fullName evidence="2">MBL fold metallo-hydrolase</fullName>
    </submittedName>
</protein>
<dbReference type="InterPro" id="IPR041516">
    <property type="entry name" value="LACTB2_WH"/>
</dbReference>
<accession>A0A937HGR2</accession>
<dbReference type="InterPro" id="IPR050662">
    <property type="entry name" value="Sec-metab_biosynth-thioest"/>
</dbReference>
<reference evidence="2" key="1">
    <citation type="submission" date="2020-10" db="EMBL/GenBank/DDBJ databases">
        <title>Microbiome of the Black Sea water column analyzed by genome centric metagenomics.</title>
        <authorList>
            <person name="Cabello-Yeves P.J."/>
            <person name="Callieri C."/>
            <person name="Picazo A."/>
            <person name="Mehrshad M."/>
            <person name="Haro-Moreno J.M."/>
            <person name="Roda-Garcia J."/>
            <person name="Dzembekova N."/>
            <person name="Slabakova V."/>
            <person name="Slabakova N."/>
            <person name="Moncheva S."/>
            <person name="Rodriguez-Valera F."/>
        </authorList>
    </citation>
    <scope>NUCLEOTIDE SEQUENCE</scope>
    <source>
        <strain evidence="2">BS307-5m-G5</strain>
    </source>
</reference>
<dbReference type="Gene3D" id="3.60.15.10">
    <property type="entry name" value="Ribonuclease Z/Hydroxyacylglutathione hydrolase-like"/>
    <property type="match status" value="1"/>
</dbReference>
<organism evidence="2 3">
    <name type="scientific">PS1 clade bacterium</name>
    <dbReference type="NCBI Taxonomy" id="2175152"/>
    <lineage>
        <taxon>Bacteria</taxon>
        <taxon>Pseudomonadati</taxon>
        <taxon>Pseudomonadota</taxon>
        <taxon>Alphaproteobacteria</taxon>
        <taxon>PS1 clade</taxon>
    </lineage>
</organism>